<evidence type="ECO:0000313" key="3">
    <source>
        <dbReference type="EMBL" id="EAR99670.1"/>
    </source>
</evidence>
<dbReference type="KEGG" id="tet:TTHERM_00590070"/>
<dbReference type="OMA" id="WATIEGH"/>
<keyword evidence="2 3" id="KW-0812">Transmembrane</keyword>
<gene>
    <name evidence="3" type="ORF">TTHERM_00590070</name>
</gene>
<protein>
    <submittedName>
        <fullName evidence="3">Transmembrane protein, putative</fullName>
    </submittedName>
</protein>
<name>I7MFD7_TETTS</name>
<evidence type="ECO:0000256" key="1">
    <source>
        <dbReference type="SAM" id="MobiDB-lite"/>
    </source>
</evidence>
<reference evidence="4" key="1">
    <citation type="journal article" date="2006" name="PLoS Biol.">
        <title>Macronuclear genome sequence of the ciliate Tetrahymena thermophila, a model eukaryote.</title>
        <authorList>
            <person name="Eisen J.A."/>
            <person name="Coyne R.S."/>
            <person name="Wu M."/>
            <person name="Wu D."/>
            <person name="Thiagarajan M."/>
            <person name="Wortman J.R."/>
            <person name="Badger J.H."/>
            <person name="Ren Q."/>
            <person name="Amedeo P."/>
            <person name="Jones K.M."/>
            <person name="Tallon L.J."/>
            <person name="Delcher A.L."/>
            <person name="Salzberg S.L."/>
            <person name="Silva J.C."/>
            <person name="Haas B.J."/>
            <person name="Majoros W.H."/>
            <person name="Farzad M."/>
            <person name="Carlton J.M."/>
            <person name="Smith R.K. Jr."/>
            <person name="Garg J."/>
            <person name="Pearlman R.E."/>
            <person name="Karrer K.M."/>
            <person name="Sun L."/>
            <person name="Manning G."/>
            <person name="Elde N.C."/>
            <person name="Turkewitz A.P."/>
            <person name="Asai D.J."/>
            <person name="Wilkes D.E."/>
            <person name="Wang Y."/>
            <person name="Cai H."/>
            <person name="Collins K."/>
            <person name="Stewart B.A."/>
            <person name="Lee S.R."/>
            <person name="Wilamowska K."/>
            <person name="Weinberg Z."/>
            <person name="Ruzzo W.L."/>
            <person name="Wloga D."/>
            <person name="Gaertig J."/>
            <person name="Frankel J."/>
            <person name="Tsao C.-C."/>
            <person name="Gorovsky M.A."/>
            <person name="Keeling P.J."/>
            <person name="Waller R.F."/>
            <person name="Patron N.J."/>
            <person name="Cherry J.M."/>
            <person name="Stover N.A."/>
            <person name="Krieger C.J."/>
            <person name="del Toro C."/>
            <person name="Ryder H.F."/>
            <person name="Williamson S.C."/>
            <person name="Barbeau R.A."/>
            <person name="Hamilton E.P."/>
            <person name="Orias E."/>
        </authorList>
    </citation>
    <scope>NUCLEOTIDE SEQUENCE [LARGE SCALE GENOMIC DNA]</scope>
    <source>
        <strain evidence="4">SB210</strain>
    </source>
</reference>
<feature type="compositionally biased region" description="Basic and acidic residues" evidence="1">
    <location>
        <begin position="9"/>
        <end position="18"/>
    </location>
</feature>
<accession>I7MFD7</accession>
<dbReference type="GeneID" id="7831817"/>
<dbReference type="OrthoDB" id="10582252at2759"/>
<dbReference type="AlphaFoldDB" id="I7MFD7"/>
<feature type="transmembrane region" description="Helical" evidence="2">
    <location>
        <begin position="137"/>
        <end position="157"/>
    </location>
</feature>
<keyword evidence="2" id="KW-0472">Membrane</keyword>
<evidence type="ECO:0000256" key="2">
    <source>
        <dbReference type="SAM" id="Phobius"/>
    </source>
</evidence>
<sequence>MNIELTSKNYREEQDYNKKSKNTSRLNKAEQQQEEEEEKEDSLDQINEDLEKKYISRSELIKNLNFPRSTNKRIIVLPNNEGLGFRYDCYDEQTLGQYLSEKEFRDSVYELTKICSIQFAKKLQREKNDPFATEKKMLLLNIPMLAIAVLLFSLRVFDTVTNNYTFEIGVAFYGVGMLFIFYNFIKTQIRKPDMTSFEKSTYIELEKKIIDFNKQYSQRGIRWVLHPKFYWIEIQIL</sequence>
<evidence type="ECO:0000313" key="4">
    <source>
        <dbReference type="Proteomes" id="UP000009168"/>
    </source>
</evidence>
<feature type="region of interest" description="Disordered" evidence="1">
    <location>
        <begin position="1"/>
        <end position="45"/>
    </location>
</feature>
<keyword evidence="4" id="KW-1185">Reference proteome</keyword>
<organism evidence="3 4">
    <name type="scientific">Tetrahymena thermophila (strain SB210)</name>
    <dbReference type="NCBI Taxonomy" id="312017"/>
    <lineage>
        <taxon>Eukaryota</taxon>
        <taxon>Sar</taxon>
        <taxon>Alveolata</taxon>
        <taxon>Ciliophora</taxon>
        <taxon>Intramacronucleata</taxon>
        <taxon>Oligohymenophorea</taxon>
        <taxon>Hymenostomatida</taxon>
        <taxon>Tetrahymenina</taxon>
        <taxon>Tetrahymenidae</taxon>
        <taxon>Tetrahymena</taxon>
    </lineage>
</organism>
<feature type="compositionally biased region" description="Acidic residues" evidence="1">
    <location>
        <begin position="32"/>
        <end position="45"/>
    </location>
</feature>
<dbReference type="RefSeq" id="XP_001019915.1">
    <property type="nucleotide sequence ID" value="XM_001019915.3"/>
</dbReference>
<dbReference type="InParanoid" id="I7MFD7"/>
<dbReference type="Proteomes" id="UP000009168">
    <property type="component" value="Unassembled WGS sequence"/>
</dbReference>
<proteinExistence type="predicted"/>
<keyword evidence="2" id="KW-1133">Transmembrane helix</keyword>
<feature type="transmembrane region" description="Helical" evidence="2">
    <location>
        <begin position="163"/>
        <end position="185"/>
    </location>
</feature>
<dbReference type="EMBL" id="GG662637">
    <property type="protein sequence ID" value="EAR99670.1"/>
    <property type="molecule type" value="Genomic_DNA"/>
</dbReference>
<dbReference type="HOGENOM" id="CLU_1172721_0_0_1"/>